<reference evidence="1 2" key="1">
    <citation type="submission" date="2024-02" db="EMBL/GenBank/DDBJ databases">
        <authorList>
            <person name="Chen Y."/>
            <person name="Shah S."/>
            <person name="Dougan E. K."/>
            <person name="Thang M."/>
            <person name="Chan C."/>
        </authorList>
    </citation>
    <scope>NUCLEOTIDE SEQUENCE [LARGE SCALE GENOMIC DNA]</scope>
</reference>
<protein>
    <submittedName>
        <fullName evidence="1">VASt domain-containing protein</fullName>
    </submittedName>
</protein>
<dbReference type="InterPro" id="IPR031968">
    <property type="entry name" value="VASt"/>
</dbReference>
<sequence length="515" mass="58997">MIPVLCTHVKALSLTRVEDALLADEWISGCVVWDYWMRHNAREIIVEPWRWETPPDPSKARTVSGKRKMDFVMPVPPIPMCPPETRVTVQYEVGLAHNEHGKEILHVKSSTVSHDVPYGDHFSVDEKIEMLREGDGVLVTKSWSADWVKRSFLKSMIERNVKNSQADTCEKLIAVLQAYADEGSPVDSFGSPMSRSPESDGNLLDLDGDEFMSVDGDDEDASFEDADGGEVEASTSLLEFLGDAFSTFTMSRWRPSRAQHGERIVFEVWELQRRTTMFHDDWRAPFLPHDGQKQARWVDDRYHKHPWVLMTSGDAAVKDRPPISGPAAMCEQEEWHVATEGHKDKEGWQYAPDFYKKPNKWGAKAAICLCRRRLWKCTFVRMPKVVQPRTIVLQIWELQRRTTIFQTDWRAPFLPHDLMRHRFRWVDLDYNAHPWFNGQGGALGACDTPPVTPPQGWEAEGWVVAHPAGPCDSGRWQYSSDLNRSSSRWGSQSTGLGCRRRLWSCIFTEGCRILL</sequence>
<dbReference type="Pfam" id="PF16016">
    <property type="entry name" value="VASt"/>
    <property type="match status" value="1"/>
</dbReference>
<proteinExistence type="predicted"/>
<evidence type="ECO:0000313" key="2">
    <source>
        <dbReference type="Proteomes" id="UP001642464"/>
    </source>
</evidence>
<accession>A0ABP0I3T7</accession>
<organism evidence="1 2">
    <name type="scientific">Durusdinium trenchii</name>
    <dbReference type="NCBI Taxonomy" id="1381693"/>
    <lineage>
        <taxon>Eukaryota</taxon>
        <taxon>Sar</taxon>
        <taxon>Alveolata</taxon>
        <taxon>Dinophyceae</taxon>
        <taxon>Suessiales</taxon>
        <taxon>Symbiodiniaceae</taxon>
        <taxon>Durusdinium</taxon>
    </lineage>
</organism>
<dbReference type="PROSITE" id="PS51778">
    <property type="entry name" value="VAST"/>
    <property type="match status" value="1"/>
</dbReference>
<name>A0ABP0I3T7_9DINO</name>
<gene>
    <name evidence="1" type="ORF">SCF082_LOCUS5143</name>
</gene>
<dbReference type="Proteomes" id="UP001642464">
    <property type="component" value="Unassembled WGS sequence"/>
</dbReference>
<comment type="caution">
    <text evidence="1">The sequence shown here is derived from an EMBL/GenBank/DDBJ whole genome shotgun (WGS) entry which is preliminary data.</text>
</comment>
<dbReference type="EMBL" id="CAXAMM010002736">
    <property type="protein sequence ID" value="CAK8997241.1"/>
    <property type="molecule type" value="Genomic_DNA"/>
</dbReference>
<keyword evidence="2" id="KW-1185">Reference proteome</keyword>
<evidence type="ECO:0000313" key="1">
    <source>
        <dbReference type="EMBL" id="CAK8997241.1"/>
    </source>
</evidence>